<feature type="non-terminal residue" evidence="2">
    <location>
        <position position="100"/>
    </location>
</feature>
<evidence type="ECO:0000256" key="1">
    <source>
        <dbReference type="SAM" id="MobiDB-lite"/>
    </source>
</evidence>
<feature type="region of interest" description="Disordered" evidence="1">
    <location>
        <begin position="1"/>
        <end position="100"/>
    </location>
</feature>
<feature type="compositionally biased region" description="Low complexity" evidence="1">
    <location>
        <begin position="12"/>
        <end position="43"/>
    </location>
</feature>
<reference evidence="2" key="1">
    <citation type="submission" date="2020-02" db="EMBL/GenBank/DDBJ databases">
        <authorList>
            <person name="Meier V. D."/>
        </authorList>
    </citation>
    <scope>NUCLEOTIDE SEQUENCE</scope>
    <source>
        <strain evidence="2">AVDCRST_MAG88</strain>
    </source>
</reference>
<feature type="compositionally biased region" description="Basic and acidic residues" evidence="1">
    <location>
        <begin position="55"/>
        <end position="81"/>
    </location>
</feature>
<protein>
    <submittedName>
        <fullName evidence="2">Uncharacterized protein</fullName>
    </submittedName>
</protein>
<accession>A0A6J4UJZ0</accession>
<dbReference type="EMBL" id="CADCWM010000276">
    <property type="protein sequence ID" value="CAA9551056.1"/>
    <property type="molecule type" value="Genomic_DNA"/>
</dbReference>
<dbReference type="AlphaFoldDB" id="A0A6J4UJZ0"/>
<proteinExistence type="predicted"/>
<sequence>DDRDHRDDHRAGAGAAVGRGVPAPAGRCPGAARLARAATPHPARCAEQAGRRRHLGEPRRLGGLARDRGVPGDAPGDERARPVPRSGTLVRGDQQRQQGV</sequence>
<name>A0A6J4UJZ0_9BACT</name>
<evidence type="ECO:0000313" key="2">
    <source>
        <dbReference type="EMBL" id="CAA9551056.1"/>
    </source>
</evidence>
<organism evidence="2">
    <name type="scientific">uncultured Thermomicrobiales bacterium</name>
    <dbReference type="NCBI Taxonomy" id="1645740"/>
    <lineage>
        <taxon>Bacteria</taxon>
        <taxon>Pseudomonadati</taxon>
        <taxon>Thermomicrobiota</taxon>
        <taxon>Thermomicrobia</taxon>
        <taxon>Thermomicrobiales</taxon>
        <taxon>environmental samples</taxon>
    </lineage>
</organism>
<feature type="compositionally biased region" description="Basic and acidic residues" evidence="1">
    <location>
        <begin position="1"/>
        <end position="11"/>
    </location>
</feature>
<gene>
    <name evidence="2" type="ORF">AVDCRST_MAG88-778</name>
</gene>
<feature type="non-terminal residue" evidence="2">
    <location>
        <position position="1"/>
    </location>
</feature>